<dbReference type="PANTHER" id="PTHR19303:SF74">
    <property type="entry name" value="POGO TRANSPOSABLE ELEMENT WITH KRAB DOMAIN"/>
    <property type="match status" value="1"/>
</dbReference>
<dbReference type="InterPro" id="IPR036397">
    <property type="entry name" value="RNaseH_sf"/>
</dbReference>
<organism evidence="3 4">
    <name type="scientific">Petrolisthes cinctipes</name>
    <name type="common">Flat porcelain crab</name>
    <dbReference type="NCBI Taxonomy" id="88211"/>
    <lineage>
        <taxon>Eukaryota</taxon>
        <taxon>Metazoa</taxon>
        <taxon>Ecdysozoa</taxon>
        <taxon>Arthropoda</taxon>
        <taxon>Crustacea</taxon>
        <taxon>Multicrustacea</taxon>
        <taxon>Malacostraca</taxon>
        <taxon>Eumalacostraca</taxon>
        <taxon>Eucarida</taxon>
        <taxon>Decapoda</taxon>
        <taxon>Pleocyemata</taxon>
        <taxon>Anomura</taxon>
        <taxon>Galatheoidea</taxon>
        <taxon>Porcellanidae</taxon>
        <taxon>Petrolisthes</taxon>
    </lineage>
</organism>
<gene>
    <name evidence="3" type="ORF">Pcinc_002000</name>
</gene>
<dbReference type="Pfam" id="PF03184">
    <property type="entry name" value="DDE_1"/>
    <property type="match status" value="1"/>
</dbReference>
<dbReference type="GO" id="GO:0005634">
    <property type="term" value="C:nucleus"/>
    <property type="evidence" value="ECO:0007669"/>
    <property type="project" value="TreeGrafter"/>
</dbReference>
<evidence type="ECO:0000259" key="2">
    <source>
        <dbReference type="Pfam" id="PF03184"/>
    </source>
</evidence>
<dbReference type="EMBL" id="JAWQEG010000128">
    <property type="protein sequence ID" value="KAK3894238.1"/>
    <property type="molecule type" value="Genomic_DNA"/>
</dbReference>
<protein>
    <recommendedName>
        <fullName evidence="2">DDE-1 domain-containing protein</fullName>
    </recommendedName>
</protein>
<evidence type="ECO:0000313" key="3">
    <source>
        <dbReference type="EMBL" id="KAK3894238.1"/>
    </source>
</evidence>
<feature type="compositionally biased region" description="Low complexity" evidence="1">
    <location>
        <begin position="128"/>
        <end position="139"/>
    </location>
</feature>
<dbReference type="GO" id="GO:0003677">
    <property type="term" value="F:DNA binding"/>
    <property type="evidence" value="ECO:0007669"/>
    <property type="project" value="TreeGrafter"/>
</dbReference>
<feature type="compositionally biased region" description="Polar residues" evidence="1">
    <location>
        <begin position="156"/>
        <end position="166"/>
    </location>
</feature>
<name>A0AAE1GJ22_PETCI</name>
<feature type="region of interest" description="Disordered" evidence="1">
    <location>
        <begin position="113"/>
        <end position="139"/>
    </location>
</feature>
<evidence type="ECO:0000256" key="1">
    <source>
        <dbReference type="SAM" id="MobiDB-lite"/>
    </source>
</evidence>
<dbReference type="InterPro" id="IPR050863">
    <property type="entry name" value="CenT-Element_Derived"/>
</dbReference>
<reference evidence="3" key="1">
    <citation type="submission" date="2023-10" db="EMBL/GenBank/DDBJ databases">
        <title>Genome assemblies of two species of porcelain crab, Petrolisthes cinctipes and Petrolisthes manimaculis (Anomura: Porcellanidae).</title>
        <authorList>
            <person name="Angst P."/>
        </authorList>
    </citation>
    <scope>NUCLEOTIDE SEQUENCE</scope>
    <source>
        <strain evidence="3">PB745_01</strain>
        <tissue evidence="3">Gill</tissue>
    </source>
</reference>
<accession>A0AAE1GJ22</accession>
<evidence type="ECO:0000313" key="4">
    <source>
        <dbReference type="Proteomes" id="UP001286313"/>
    </source>
</evidence>
<proteinExistence type="predicted"/>
<feature type="region of interest" description="Disordered" evidence="1">
    <location>
        <begin position="153"/>
        <end position="241"/>
    </location>
</feature>
<comment type="caution">
    <text evidence="3">The sequence shown here is derived from an EMBL/GenBank/DDBJ whole genome shotgun (WGS) entry which is preliminary data.</text>
</comment>
<feature type="compositionally biased region" description="Basic and acidic residues" evidence="1">
    <location>
        <begin position="189"/>
        <end position="205"/>
    </location>
</feature>
<dbReference type="AlphaFoldDB" id="A0AAE1GJ22"/>
<keyword evidence="4" id="KW-1185">Reference proteome</keyword>
<feature type="compositionally biased region" description="Polar residues" evidence="1">
    <location>
        <begin position="224"/>
        <end position="241"/>
    </location>
</feature>
<dbReference type="InterPro" id="IPR004875">
    <property type="entry name" value="DDE_SF_endonuclease_dom"/>
</dbReference>
<dbReference type="Proteomes" id="UP001286313">
    <property type="component" value="Unassembled WGS sequence"/>
</dbReference>
<dbReference type="PANTHER" id="PTHR19303">
    <property type="entry name" value="TRANSPOSON"/>
    <property type="match status" value="1"/>
</dbReference>
<sequence length="298" mass="32857">MTGRVVIIGDNLASHVSTSVIESCDKHNISFVLLPPNSTHLTQPLDVAVFRPLKLHWRKILENFKKSTVGRLSASLPKDCFPALLTELINKVNGTIAANLRSGFRKCGIHPLDPQQSISRLPEETNQDTADADTVVTPTTALDSSVVNLLKEMRDGTNQSSSSPATPVTKPKRKKRLTMSPGMSITTRELQRETESQDEDMKVDEPQPQPLQPDEETPKIAARPSTSTSAPNHKAQASPQTVISTQTIQDKVVPSAWVVVRVPFDTKDRYRHYIATIVKVSEVRPVCPEIDAVNHSHV</sequence>
<dbReference type="Gene3D" id="3.30.420.10">
    <property type="entry name" value="Ribonuclease H-like superfamily/Ribonuclease H"/>
    <property type="match status" value="1"/>
</dbReference>
<feature type="domain" description="DDE-1" evidence="2">
    <location>
        <begin position="4"/>
        <end position="61"/>
    </location>
</feature>